<dbReference type="OrthoDB" id="4827451at2"/>
<protein>
    <recommendedName>
        <fullName evidence="4">Rhomboid family intramembrane serine protease</fullName>
    </recommendedName>
</protein>
<sequence length="224" mass="24436">MIEAVRALYRPVRNYFVAAPATLVYLFSLLVNWVTLRGADQRVTHRLIVSASTNLDNMRKEPLQVLIASAFWSDSTAFPWLLILEFLVVLAAAERALGTRRAIAIFAAGHVGATLITVTGIAYAVKHEMIPERIARTSDVGTSYGFFAVTAAFVSTMPKVPRVVLSAGLVIYLVIAAWRGQGFTDYGHLAALAIGFSAYPVGRLAVRLFRRRSTEAVHTVEAVG</sequence>
<dbReference type="InterPro" id="IPR046862">
    <property type="entry name" value="Rhomboid_2"/>
</dbReference>
<feature type="transmembrane region" description="Helical" evidence="1">
    <location>
        <begin position="186"/>
        <end position="206"/>
    </location>
</feature>
<proteinExistence type="predicted"/>
<keyword evidence="1" id="KW-0472">Membrane</keyword>
<feature type="transmembrane region" description="Helical" evidence="1">
    <location>
        <begin position="15"/>
        <end position="36"/>
    </location>
</feature>
<feature type="transmembrane region" description="Helical" evidence="1">
    <location>
        <begin position="163"/>
        <end position="180"/>
    </location>
</feature>
<reference evidence="2 3" key="1">
    <citation type="submission" date="2019-07" db="EMBL/GenBank/DDBJ databases">
        <title>Rhodococcus cavernicolus sp. nov., isolated from a cave.</title>
        <authorList>
            <person name="Lee S.D."/>
        </authorList>
    </citation>
    <scope>NUCLEOTIDE SEQUENCE [LARGE SCALE GENOMIC DNA]</scope>
    <source>
        <strain evidence="2 3">C1-24</strain>
    </source>
</reference>
<dbReference type="Proteomes" id="UP000322244">
    <property type="component" value="Unassembled WGS sequence"/>
</dbReference>
<evidence type="ECO:0008006" key="4">
    <source>
        <dbReference type="Google" id="ProtNLM"/>
    </source>
</evidence>
<feature type="transmembrane region" description="Helical" evidence="1">
    <location>
        <begin position="103"/>
        <end position="125"/>
    </location>
</feature>
<gene>
    <name evidence="2" type="ORF">FOY51_17615</name>
</gene>
<keyword evidence="1" id="KW-1133">Transmembrane helix</keyword>
<evidence type="ECO:0000313" key="2">
    <source>
        <dbReference type="EMBL" id="KAA0021704.1"/>
    </source>
</evidence>
<dbReference type="EMBL" id="VLNY01000008">
    <property type="protein sequence ID" value="KAA0021704.1"/>
    <property type="molecule type" value="Genomic_DNA"/>
</dbReference>
<dbReference type="Pfam" id="PF20401">
    <property type="entry name" value="Rhomboid_2"/>
    <property type="match status" value="1"/>
</dbReference>
<evidence type="ECO:0000256" key="1">
    <source>
        <dbReference type="SAM" id="Phobius"/>
    </source>
</evidence>
<evidence type="ECO:0000313" key="3">
    <source>
        <dbReference type="Proteomes" id="UP000322244"/>
    </source>
</evidence>
<name>A0A5A7S8A0_9NOCA</name>
<keyword evidence="1" id="KW-0812">Transmembrane</keyword>
<accession>A0A5A7S8A0</accession>
<comment type="caution">
    <text evidence="2">The sequence shown here is derived from an EMBL/GenBank/DDBJ whole genome shotgun (WGS) entry which is preliminary data.</text>
</comment>
<dbReference type="RefSeq" id="WP_149431571.1">
    <property type="nucleotide sequence ID" value="NZ_VLNY01000008.1"/>
</dbReference>
<keyword evidence="3" id="KW-1185">Reference proteome</keyword>
<dbReference type="AlphaFoldDB" id="A0A5A7S8A0"/>
<feature type="transmembrane region" description="Helical" evidence="1">
    <location>
        <begin position="65"/>
        <end position="91"/>
    </location>
</feature>
<organism evidence="2 3">
    <name type="scientific">Antrihabitans cavernicola</name>
    <dbReference type="NCBI Taxonomy" id="2495913"/>
    <lineage>
        <taxon>Bacteria</taxon>
        <taxon>Bacillati</taxon>
        <taxon>Actinomycetota</taxon>
        <taxon>Actinomycetes</taxon>
        <taxon>Mycobacteriales</taxon>
        <taxon>Nocardiaceae</taxon>
        <taxon>Antrihabitans</taxon>
    </lineage>
</organism>